<dbReference type="PROSITE" id="PS00174">
    <property type="entry name" value="P_GLUCOSE_ISOMERASE_2"/>
    <property type="match status" value="1"/>
</dbReference>
<reference evidence="10" key="1">
    <citation type="journal article" date="2012" name="BMC Genomics">
        <title>Evolutionary paths of streptococcal and staphylococcal superantigens.</title>
        <authorList>
            <person name="Okumura K."/>
            <person name="Shimomura Y."/>
            <person name="Yamagata Murayama S."/>
            <person name="Yagi J."/>
            <person name="Ubukata K."/>
            <person name="Kirikae T."/>
            <person name="Miyoshi-Akiyama T."/>
        </authorList>
    </citation>
    <scope>NUCLEOTIDE SEQUENCE</scope>
    <source>
        <strain evidence="10">168</strain>
    </source>
</reference>
<dbReference type="GO" id="GO:0006096">
    <property type="term" value="P:glycolytic process"/>
    <property type="evidence" value="ECO:0007669"/>
    <property type="project" value="UniProtKB-UniRule"/>
</dbReference>
<dbReference type="GO" id="GO:0005829">
    <property type="term" value="C:cytosol"/>
    <property type="evidence" value="ECO:0007669"/>
    <property type="project" value="TreeGrafter"/>
</dbReference>
<dbReference type="HAMAP" id="MF_00473">
    <property type="entry name" value="G6P_isomerase"/>
    <property type="match status" value="1"/>
</dbReference>
<gene>
    <name evidence="8 10" type="primary">pgi</name>
</gene>
<evidence type="ECO:0000256" key="1">
    <source>
        <dbReference type="ARBA" id="ARBA00004926"/>
    </source>
</evidence>
<dbReference type="InterPro" id="IPR001672">
    <property type="entry name" value="G6P_Isomerase"/>
</dbReference>
<evidence type="ECO:0000313" key="10">
    <source>
        <dbReference type="EMBL" id="BAI63439.1"/>
    </source>
</evidence>
<keyword evidence="6 8" id="KW-0413">Isomerase</keyword>
<dbReference type="PANTHER" id="PTHR11469:SF1">
    <property type="entry name" value="GLUCOSE-6-PHOSPHATE ISOMERASE"/>
    <property type="match status" value="1"/>
</dbReference>
<dbReference type="GO" id="GO:0004347">
    <property type="term" value="F:glucose-6-phosphate isomerase activity"/>
    <property type="evidence" value="ECO:0007669"/>
    <property type="project" value="UniProtKB-UniRule"/>
</dbReference>
<name>D2KVM1_STREQ</name>
<dbReference type="InterPro" id="IPR018189">
    <property type="entry name" value="Phosphoglucose_isomerase_CS"/>
</dbReference>
<sequence>MKLMSHITFDYSKVLESFAGQHEIDFLQGQVTEADKLLREGTGSGSDFLGWLDLPENYDKDEFARILTAAEKIKSDSEVLVVIGIGGSYLGAKAAIDFLNHHFANLQTAKERKAPQILYAGNSISSTYLADLVEYVQDKEFSVNVISKSGTTTEPAIAFRVFKELLVKKYGQEEANKRIYATTDKVKGAVKVEADANNWETFVVPDNVGGRFSVLTAVGLLPIAASGADITALMEGANAARKDLSSDKISENIAYQYAAVRNVLYRKGYITEILANYEPSLQYFGEWWKQLAGESEGKDQKGIYPTSANFSTDLHSLGQFIQEGYRNLFETVIRVDKPRKNVIIPELAEDLDGLGYLQGKDVDFVNKKATDGVLLAHTDGGVPNMFVTLPAQDEFTLGYTIYFFELAIAVSGYMNAVNPFDQPGVEAYKRNMFALLGKPGFEELSAELNARL</sequence>
<dbReference type="InterPro" id="IPR046348">
    <property type="entry name" value="SIS_dom_sf"/>
</dbReference>
<dbReference type="GO" id="GO:0097367">
    <property type="term" value="F:carbohydrate derivative binding"/>
    <property type="evidence" value="ECO:0007669"/>
    <property type="project" value="InterPro"/>
</dbReference>
<dbReference type="CDD" id="cd05015">
    <property type="entry name" value="SIS_PGI_1"/>
    <property type="match status" value="1"/>
</dbReference>
<dbReference type="Pfam" id="PF00342">
    <property type="entry name" value="PGI"/>
    <property type="match status" value="1"/>
</dbReference>
<organism evidence="10">
    <name type="scientific">Streptococcus dysgalactiae subsp. equisimilis</name>
    <name type="common">Streptococcus equisimilis</name>
    <dbReference type="NCBI Taxonomy" id="119602"/>
    <lineage>
        <taxon>Bacteria</taxon>
        <taxon>Bacillati</taxon>
        <taxon>Bacillota</taxon>
        <taxon>Bacilli</taxon>
        <taxon>Lactobacillales</taxon>
        <taxon>Streptococcaceae</taxon>
        <taxon>Streptococcus</taxon>
    </lineage>
</organism>
<comment type="similarity">
    <text evidence="2 8 9">Belongs to the GPI family.</text>
</comment>
<dbReference type="GO" id="GO:0006094">
    <property type="term" value="P:gluconeogenesis"/>
    <property type="evidence" value="ECO:0007669"/>
    <property type="project" value="UniProtKB-UniRule"/>
</dbReference>
<evidence type="ECO:0000256" key="5">
    <source>
        <dbReference type="ARBA" id="ARBA00023152"/>
    </source>
</evidence>
<comment type="catalytic activity">
    <reaction evidence="7 8 9">
        <text>alpha-D-glucose 6-phosphate = beta-D-fructose 6-phosphate</text>
        <dbReference type="Rhea" id="RHEA:11816"/>
        <dbReference type="ChEBI" id="CHEBI:57634"/>
        <dbReference type="ChEBI" id="CHEBI:58225"/>
        <dbReference type="EC" id="5.3.1.9"/>
    </reaction>
</comment>
<dbReference type="NCBIfam" id="NF010697">
    <property type="entry name" value="PRK14097.1"/>
    <property type="match status" value="1"/>
</dbReference>
<feature type="active site" evidence="8">
    <location>
        <position position="429"/>
    </location>
</feature>
<dbReference type="GO" id="GO:0048029">
    <property type="term" value="F:monosaccharide binding"/>
    <property type="evidence" value="ECO:0007669"/>
    <property type="project" value="TreeGrafter"/>
</dbReference>
<evidence type="ECO:0000256" key="9">
    <source>
        <dbReference type="RuleBase" id="RU000612"/>
    </source>
</evidence>
<keyword evidence="5 8" id="KW-0324">Glycolysis</keyword>
<comment type="pathway">
    <text evidence="8">Carbohydrate biosynthesis; gluconeogenesis.</text>
</comment>
<dbReference type="PRINTS" id="PR00662">
    <property type="entry name" value="G6PISOMERASE"/>
</dbReference>
<dbReference type="FunFam" id="3.40.50.10490:FF:000015">
    <property type="entry name" value="Glucose-6-phosphate isomerase"/>
    <property type="match status" value="1"/>
</dbReference>
<dbReference type="InterPro" id="IPR035476">
    <property type="entry name" value="SIS_PGI_1"/>
</dbReference>
<dbReference type="EMBL" id="AB479812">
    <property type="protein sequence ID" value="BAI63439.1"/>
    <property type="molecule type" value="Genomic_DNA"/>
</dbReference>
<dbReference type="Gene3D" id="3.40.50.10490">
    <property type="entry name" value="Glucose-6-phosphate isomerase like protein, domain 1"/>
    <property type="match status" value="3"/>
</dbReference>
<dbReference type="PROSITE" id="PS00765">
    <property type="entry name" value="P_GLUCOSE_ISOMERASE_1"/>
    <property type="match status" value="1"/>
</dbReference>
<dbReference type="AlphaFoldDB" id="D2KVM1"/>
<evidence type="ECO:0000256" key="7">
    <source>
        <dbReference type="ARBA" id="ARBA00029321"/>
    </source>
</evidence>
<keyword evidence="4 8" id="KW-0963">Cytoplasm</keyword>
<keyword evidence="3 8" id="KW-0312">Gluconeogenesis</keyword>
<dbReference type="FunFam" id="3.40.50.10490:FF:000016">
    <property type="entry name" value="Glucose-6-phosphate isomerase"/>
    <property type="match status" value="1"/>
</dbReference>
<proteinExistence type="inferred from homology"/>
<evidence type="ECO:0000256" key="2">
    <source>
        <dbReference type="ARBA" id="ARBA00006604"/>
    </source>
</evidence>
<comment type="caution">
    <text evidence="8">Lacks conserved residue(s) required for the propagation of feature annotation.</text>
</comment>
<dbReference type="UniPathway" id="UPA00109">
    <property type="reaction ID" value="UER00181"/>
</dbReference>
<dbReference type="GO" id="GO:0051156">
    <property type="term" value="P:glucose 6-phosphate metabolic process"/>
    <property type="evidence" value="ECO:0007669"/>
    <property type="project" value="TreeGrafter"/>
</dbReference>
<feature type="active site" description="Proton donor" evidence="8">
    <location>
        <position position="294"/>
    </location>
</feature>
<dbReference type="PANTHER" id="PTHR11469">
    <property type="entry name" value="GLUCOSE-6-PHOSPHATE ISOMERASE"/>
    <property type="match status" value="1"/>
</dbReference>
<dbReference type="EC" id="5.3.1.9" evidence="8"/>
<comment type="subcellular location">
    <subcellularLocation>
        <location evidence="8">Cytoplasm</location>
    </subcellularLocation>
</comment>
<dbReference type="SUPFAM" id="SSF53697">
    <property type="entry name" value="SIS domain"/>
    <property type="match status" value="1"/>
</dbReference>
<comment type="pathway">
    <text evidence="1 8 9">Carbohydrate degradation; glycolysis; D-glyceraldehyde 3-phosphate and glycerone phosphate from D-glucose: step 2/4.</text>
</comment>
<dbReference type="UniPathway" id="UPA00138"/>
<dbReference type="CDD" id="cd05016">
    <property type="entry name" value="SIS_PGI_2"/>
    <property type="match status" value="1"/>
</dbReference>
<protein>
    <recommendedName>
        <fullName evidence="8">Glucose-6-phosphate isomerase</fullName>
        <shortName evidence="8">GPI</shortName>
        <ecNumber evidence="8">5.3.1.9</ecNumber>
    </recommendedName>
    <alternativeName>
        <fullName evidence="8">Phosphoglucose isomerase</fullName>
        <shortName evidence="8">PGI</shortName>
    </alternativeName>
    <alternativeName>
        <fullName evidence="8">Phosphohexose isomerase</fullName>
        <shortName evidence="8">PHI</shortName>
    </alternativeName>
</protein>
<evidence type="ECO:0000256" key="8">
    <source>
        <dbReference type="HAMAP-Rule" id="MF_00473"/>
    </source>
</evidence>
<comment type="function">
    <text evidence="8">Catalyzes the reversible isomerization of glucose-6-phosphate to fructose-6-phosphate.</text>
</comment>
<evidence type="ECO:0000256" key="3">
    <source>
        <dbReference type="ARBA" id="ARBA00022432"/>
    </source>
</evidence>
<dbReference type="InterPro" id="IPR035482">
    <property type="entry name" value="SIS_PGI_2"/>
</dbReference>
<dbReference type="PROSITE" id="PS51463">
    <property type="entry name" value="P_GLUCOSE_ISOMERASE_3"/>
    <property type="match status" value="1"/>
</dbReference>
<evidence type="ECO:0000256" key="6">
    <source>
        <dbReference type="ARBA" id="ARBA00023235"/>
    </source>
</evidence>
<evidence type="ECO:0000256" key="4">
    <source>
        <dbReference type="ARBA" id="ARBA00022490"/>
    </source>
</evidence>
<accession>D2KVM1</accession>